<dbReference type="SUPFAM" id="SSF57850">
    <property type="entry name" value="RING/U-box"/>
    <property type="match status" value="3"/>
</dbReference>
<dbReference type="Proteomes" id="UP000290289">
    <property type="component" value="Chromosome 2"/>
</dbReference>
<dbReference type="Gene3D" id="3.30.40.10">
    <property type="entry name" value="Zinc/RING finger domain, C3HC4 (zinc finger)"/>
    <property type="match status" value="1"/>
</dbReference>
<dbReference type="GO" id="GO:0016567">
    <property type="term" value="P:protein ubiquitination"/>
    <property type="evidence" value="ECO:0007669"/>
    <property type="project" value="UniProtKB-UniPathway"/>
</dbReference>
<dbReference type="Gene3D" id="1.20.120.1750">
    <property type="match status" value="1"/>
</dbReference>
<keyword evidence="8" id="KW-0863">Zinc-finger</keyword>
<protein>
    <recommendedName>
        <fullName evidence="4">RBR-type E3 ubiquitin transferase</fullName>
        <ecNumber evidence="4">2.3.2.31</ecNumber>
    </recommendedName>
</protein>
<comment type="pathway">
    <text evidence="3">Protein modification; protein ubiquitination.</text>
</comment>
<feature type="domain" description="RING-type" evidence="11">
    <location>
        <begin position="85"/>
        <end position="298"/>
    </location>
</feature>
<dbReference type="EC" id="2.3.2.31" evidence="4"/>
<keyword evidence="10" id="KW-0862">Zinc</keyword>
<evidence type="ECO:0000256" key="5">
    <source>
        <dbReference type="ARBA" id="ARBA00022679"/>
    </source>
</evidence>
<organism evidence="12 13">
    <name type="scientific">Malus domestica</name>
    <name type="common">Apple</name>
    <name type="synonym">Pyrus malus</name>
    <dbReference type="NCBI Taxonomy" id="3750"/>
    <lineage>
        <taxon>Eukaryota</taxon>
        <taxon>Viridiplantae</taxon>
        <taxon>Streptophyta</taxon>
        <taxon>Embryophyta</taxon>
        <taxon>Tracheophyta</taxon>
        <taxon>Spermatophyta</taxon>
        <taxon>Magnoliopsida</taxon>
        <taxon>eudicotyledons</taxon>
        <taxon>Gunneridae</taxon>
        <taxon>Pentapetalae</taxon>
        <taxon>rosids</taxon>
        <taxon>fabids</taxon>
        <taxon>Rosales</taxon>
        <taxon>Rosaceae</taxon>
        <taxon>Amygdaloideae</taxon>
        <taxon>Maleae</taxon>
        <taxon>Malus</taxon>
    </lineage>
</organism>
<comment type="catalytic activity">
    <reaction evidence="1">
        <text>[E2 ubiquitin-conjugating enzyme]-S-ubiquitinyl-L-cysteine + [acceptor protein]-L-lysine = [E2 ubiquitin-conjugating enzyme]-L-cysteine + [acceptor protein]-N(6)-ubiquitinyl-L-lysine.</text>
        <dbReference type="EC" id="2.3.2.31"/>
    </reaction>
</comment>
<dbReference type="FunFam" id="3.30.40.10:FF:000230">
    <property type="entry name" value="RBR-type E3 ubiquitin transferase"/>
    <property type="match status" value="1"/>
</dbReference>
<evidence type="ECO:0000259" key="11">
    <source>
        <dbReference type="PROSITE" id="PS51873"/>
    </source>
</evidence>
<dbReference type="InterPro" id="IPR044066">
    <property type="entry name" value="TRIAD_supradom"/>
</dbReference>
<dbReference type="PANTHER" id="PTHR11685">
    <property type="entry name" value="RBR FAMILY RING FINGER AND IBR DOMAIN-CONTAINING"/>
    <property type="match status" value="1"/>
</dbReference>
<comment type="cofactor">
    <cofactor evidence="2">
        <name>Zn(2+)</name>
        <dbReference type="ChEBI" id="CHEBI:29105"/>
    </cofactor>
</comment>
<keyword evidence="6" id="KW-0479">Metal-binding</keyword>
<proteinExistence type="predicted"/>
<dbReference type="AlphaFoldDB" id="A0A498KIJ9"/>
<sequence length="355" mass="40218">MGNKLCTGEKFGSKIYSGKKLGGKVFTGKYIKGKHISSVKNKKLEHAIDIDPDYCRPILPDDIFDGWGNALCESALVDESDDICSTFVCDFCVERVDLKDSFNIKGCSHFYRQYCIVKFVASKLDDNVSSIICPAQGCTGSLDLDYCRPILPTDVFDRWGKAIYESVVIGPQKKNHLYCPFATCSALLIHEGPEDTNQARCPHCKREFCAKCEVPWHTEFNCAMFQKLRDKGEDKMLKELAKNKNWRRCPRCNYYVERIDGCSYMKCRCGFAFCYSCGIQAVEHTRCVDSSGANKVFGRTDNRIRSRLLINLKDSFNISGCTDFYRRDCIVKFIVSKLQDNVTPITCPVPECTGT</sequence>
<evidence type="ECO:0000256" key="8">
    <source>
        <dbReference type="ARBA" id="ARBA00022771"/>
    </source>
</evidence>
<evidence type="ECO:0000256" key="3">
    <source>
        <dbReference type="ARBA" id="ARBA00004906"/>
    </source>
</evidence>
<keyword evidence="9" id="KW-0833">Ubl conjugation pathway</keyword>
<keyword evidence="13" id="KW-1185">Reference proteome</keyword>
<dbReference type="Pfam" id="PF01485">
    <property type="entry name" value="IBR"/>
    <property type="match status" value="2"/>
</dbReference>
<dbReference type="PROSITE" id="PS51873">
    <property type="entry name" value="TRIAD"/>
    <property type="match status" value="1"/>
</dbReference>
<evidence type="ECO:0000256" key="7">
    <source>
        <dbReference type="ARBA" id="ARBA00022737"/>
    </source>
</evidence>
<evidence type="ECO:0000256" key="1">
    <source>
        <dbReference type="ARBA" id="ARBA00001798"/>
    </source>
</evidence>
<evidence type="ECO:0000256" key="6">
    <source>
        <dbReference type="ARBA" id="ARBA00022723"/>
    </source>
</evidence>
<gene>
    <name evidence="12" type="ORF">DVH24_018286</name>
</gene>
<evidence type="ECO:0000313" key="13">
    <source>
        <dbReference type="Proteomes" id="UP000290289"/>
    </source>
</evidence>
<evidence type="ECO:0000256" key="9">
    <source>
        <dbReference type="ARBA" id="ARBA00022786"/>
    </source>
</evidence>
<dbReference type="CDD" id="cd22584">
    <property type="entry name" value="Rcat_RBR_unk"/>
    <property type="match status" value="1"/>
</dbReference>
<dbReference type="GO" id="GO:0061630">
    <property type="term" value="F:ubiquitin protein ligase activity"/>
    <property type="evidence" value="ECO:0007669"/>
    <property type="project" value="UniProtKB-EC"/>
</dbReference>
<dbReference type="InterPro" id="IPR013083">
    <property type="entry name" value="Znf_RING/FYVE/PHD"/>
</dbReference>
<evidence type="ECO:0000256" key="4">
    <source>
        <dbReference type="ARBA" id="ARBA00012251"/>
    </source>
</evidence>
<evidence type="ECO:0000313" key="12">
    <source>
        <dbReference type="EMBL" id="RXI06244.1"/>
    </source>
</evidence>
<dbReference type="UniPathway" id="UPA00143"/>
<name>A0A498KIJ9_MALDO</name>
<dbReference type="InterPro" id="IPR031127">
    <property type="entry name" value="E3_UB_ligase_RBR"/>
</dbReference>
<reference evidence="12 13" key="1">
    <citation type="submission" date="2018-10" db="EMBL/GenBank/DDBJ databases">
        <title>A high-quality apple genome assembly.</title>
        <authorList>
            <person name="Hu J."/>
        </authorList>
    </citation>
    <scope>NUCLEOTIDE SEQUENCE [LARGE SCALE GENOMIC DNA]</scope>
    <source>
        <strain evidence="13">cv. HFTH1</strain>
        <tissue evidence="12">Young leaf</tissue>
    </source>
</reference>
<evidence type="ECO:0000256" key="2">
    <source>
        <dbReference type="ARBA" id="ARBA00001947"/>
    </source>
</evidence>
<comment type="caution">
    <text evidence="12">The sequence shown here is derived from an EMBL/GenBank/DDBJ whole genome shotgun (WGS) entry which is preliminary data.</text>
</comment>
<dbReference type="EMBL" id="RDQH01000328">
    <property type="protein sequence ID" value="RXI06244.1"/>
    <property type="molecule type" value="Genomic_DNA"/>
</dbReference>
<dbReference type="GO" id="GO:0008270">
    <property type="term" value="F:zinc ion binding"/>
    <property type="evidence" value="ECO:0007669"/>
    <property type="project" value="UniProtKB-KW"/>
</dbReference>
<dbReference type="InterPro" id="IPR002867">
    <property type="entry name" value="IBR_dom"/>
</dbReference>
<dbReference type="STRING" id="3750.A0A498KIJ9"/>
<dbReference type="SMART" id="SM00647">
    <property type="entry name" value="IBR"/>
    <property type="match status" value="2"/>
</dbReference>
<keyword evidence="7" id="KW-0677">Repeat</keyword>
<evidence type="ECO:0000256" key="10">
    <source>
        <dbReference type="ARBA" id="ARBA00022833"/>
    </source>
</evidence>
<keyword evidence="5" id="KW-0808">Transferase</keyword>
<accession>A0A498KIJ9</accession>